<name>A0ACC2BVC8_DIPCM</name>
<gene>
    <name evidence="1" type="ORF">O6H91_13G060500</name>
</gene>
<dbReference type="Proteomes" id="UP001162992">
    <property type="component" value="Chromosome 13"/>
</dbReference>
<sequence>MEVLQAQLASDLNSNCYLVLMNEVLKSGWMIEYNNNNHHHSHTGKLSSREAEDVGDVPFAKEAEDVGPVHTVIEIDDDDSSPEDEPSSFRTPDQRQEVSLPFISLRGESTESVGKRKHYNIIGGSDTEIRSIELYEREKGCGSGAISDVVAPTRGPGPYQRPARIIQSPDWLPDGWTTEIRIRELGNTAGTKDKYYVDPSNGRRFRSKKEVMEYLQTGNLSRWKRKAKPAELNSNCPSFEASVAQVECPSATLQNWSISPFAWGPLQVANNYVNIGSVPYNGGGYEKLYSSGSWVSTNQQNNVFNNAQYHSSHIARHPIKADFVPQFSFHPQPIEIIDLEAIPDTTPSIEIRPVSKKPKEVLMPVTGSKGQEAKDCSSKLHSYDKHIQSVSKKKQLHIGVGNVLGEGNVNNILESYQVPKFSLSYGASSCQGDTSQGASTYASCVADTRHFNVSGEPSGGFTSIAAFDNNRPINVPQISPLPSLGSPFGSATPLLWQYRMFLPSFPGNHALGQIQSPGSILHENDVMIGTKSCGQVQLQNADKLFEKDSNTGRLLPEQRKKPSIAPLGVKKLQKLKRHQEKKQLELLGKKLCWQGLAFMRNELPTQS</sequence>
<proteinExistence type="predicted"/>
<evidence type="ECO:0000313" key="1">
    <source>
        <dbReference type="EMBL" id="KAJ7533704.1"/>
    </source>
</evidence>
<dbReference type="EMBL" id="CM055104">
    <property type="protein sequence ID" value="KAJ7533704.1"/>
    <property type="molecule type" value="Genomic_DNA"/>
</dbReference>
<evidence type="ECO:0000313" key="2">
    <source>
        <dbReference type="Proteomes" id="UP001162992"/>
    </source>
</evidence>
<reference evidence="2" key="1">
    <citation type="journal article" date="2024" name="Proc. Natl. Acad. Sci. U.S.A.">
        <title>Extraordinary preservation of gene collinearity over three hundred million years revealed in homosporous lycophytes.</title>
        <authorList>
            <person name="Li C."/>
            <person name="Wickell D."/>
            <person name="Kuo L.Y."/>
            <person name="Chen X."/>
            <person name="Nie B."/>
            <person name="Liao X."/>
            <person name="Peng D."/>
            <person name="Ji J."/>
            <person name="Jenkins J."/>
            <person name="Williams M."/>
            <person name="Shu S."/>
            <person name="Plott C."/>
            <person name="Barry K."/>
            <person name="Rajasekar S."/>
            <person name="Grimwood J."/>
            <person name="Han X."/>
            <person name="Sun S."/>
            <person name="Hou Z."/>
            <person name="He W."/>
            <person name="Dai G."/>
            <person name="Sun C."/>
            <person name="Schmutz J."/>
            <person name="Leebens-Mack J.H."/>
            <person name="Li F.W."/>
            <person name="Wang L."/>
        </authorList>
    </citation>
    <scope>NUCLEOTIDE SEQUENCE [LARGE SCALE GENOMIC DNA]</scope>
    <source>
        <strain evidence="2">cv. PW_Plant_1</strain>
    </source>
</reference>
<organism evidence="1 2">
    <name type="scientific">Diphasiastrum complanatum</name>
    <name type="common">Issler's clubmoss</name>
    <name type="synonym">Lycopodium complanatum</name>
    <dbReference type="NCBI Taxonomy" id="34168"/>
    <lineage>
        <taxon>Eukaryota</taxon>
        <taxon>Viridiplantae</taxon>
        <taxon>Streptophyta</taxon>
        <taxon>Embryophyta</taxon>
        <taxon>Tracheophyta</taxon>
        <taxon>Lycopodiopsida</taxon>
        <taxon>Lycopodiales</taxon>
        <taxon>Lycopodiaceae</taxon>
        <taxon>Lycopodioideae</taxon>
        <taxon>Diphasiastrum</taxon>
    </lineage>
</organism>
<accession>A0ACC2BVC8</accession>
<comment type="caution">
    <text evidence="1">The sequence shown here is derived from an EMBL/GenBank/DDBJ whole genome shotgun (WGS) entry which is preliminary data.</text>
</comment>
<keyword evidence="2" id="KW-1185">Reference proteome</keyword>
<protein>
    <submittedName>
        <fullName evidence="1">Uncharacterized protein</fullName>
    </submittedName>
</protein>